<comment type="caution">
    <text evidence="2">The sequence shown here is derived from an EMBL/GenBank/DDBJ whole genome shotgun (WGS) entry which is preliminary data.</text>
</comment>
<evidence type="ECO:0000313" key="2">
    <source>
        <dbReference type="EMBL" id="TQL35289.1"/>
    </source>
</evidence>
<feature type="compositionally biased region" description="Low complexity" evidence="1">
    <location>
        <begin position="532"/>
        <end position="543"/>
    </location>
</feature>
<feature type="region of interest" description="Disordered" evidence="1">
    <location>
        <begin position="194"/>
        <end position="608"/>
    </location>
</feature>
<protein>
    <submittedName>
        <fullName evidence="2">Uncharacterized protein</fullName>
    </submittedName>
</protein>
<feature type="compositionally biased region" description="Pro residues" evidence="1">
    <location>
        <begin position="201"/>
        <end position="228"/>
    </location>
</feature>
<feature type="compositionally biased region" description="Gly residues" evidence="1">
    <location>
        <begin position="503"/>
        <end position="514"/>
    </location>
</feature>
<evidence type="ECO:0000313" key="3">
    <source>
        <dbReference type="Proteomes" id="UP000315983"/>
    </source>
</evidence>
<name>A0A542XHJ5_SALAC</name>
<feature type="compositionally biased region" description="Gly residues" evidence="1">
    <location>
        <begin position="473"/>
        <end position="485"/>
    </location>
</feature>
<accession>A0A542XHJ5</accession>
<feature type="compositionally biased region" description="Low complexity" evidence="1">
    <location>
        <begin position="562"/>
        <end position="574"/>
    </location>
</feature>
<dbReference type="EMBL" id="VFOL01000001">
    <property type="protein sequence ID" value="TQL35289.1"/>
    <property type="molecule type" value="Genomic_DNA"/>
</dbReference>
<sequence>MVKAKELTGDESSWNWKQIKAAVNGGSEIPAGDSSAHEEARGVSNPESFFRLAQSFARVQATLALCRDVTQLHSRAIAGDDRPWQGGAADAFTRSMKWTVGVLDSHIDQITAAADKDRPEQGSIIESLVAAGNRLAYSRAVLDAIDSHYASEARRLGVEPMDNGLIPVSKRPDIVAMMDRDMRAEFERLNEQYSLTVNDLRPPPPEEPPTTDPLAPPGEGPVTDPPPLPDRDPSTRPDMPADWIPNGASPDSFPTTEPPGGLSDSSSIGSPEPVSGTGLEGPFVRPFDSPNGADPLLDEPATPFSEPTLGPGDTPAMDFTPATTLAGADALTSPTAFPGGTVSPASSTGIGSFPGGAGSPAAAPMSHSAPLPAVPLSTPAFNARESPAARAPKLGGVGGGAPVPFVPGGAPGSGSGGGGGSRRPRVGGVGGGAPVPFVPGGAPGSGSGGGGGSRRPRVGGVGGGAPVPFVPGGAPGSGSGGGGGSRRPRVSGVGGSTPTPFVPGGGPASGGNGGSSLRRTRPFVGGPGGIRSSSTGSAPAPGAVGKVEGTDRLRPGSGGTGVPFAGAPATTATGKEASRERKTWLVEEDDVWGADPDSPAGPIGRPGA</sequence>
<proteinExistence type="predicted"/>
<organism evidence="2 3">
    <name type="scientific">Salinispora arenicola</name>
    <dbReference type="NCBI Taxonomy" id="168697"/>
    <lineage>
        <taxon>Bacteria</taxon>
        <taxon>Bacillati</taxon>
        <taxon>Actinomycetota</taxon>
        <taxon>Actinomycetes</taxon>
        <taxon>Micromonosporales</taxon>
        <taxon>Micromonosporaceae</taxon>
        <taxon>Salinispora</taxon>
    </lineage>
</organism>
<feature type="compositionally biased region" description="Basic and acidic residues" evidence="1">
    <location>
        <begin position="576"/>
        <end position="585"/>
    </location>
</feature>
<evidence type="ECO:0000256" key="1">
    <source>
        <dbReference type="SAM" id="MobiDB-lite"/>
    </source>
</evidence>
<feature type="compositionally biased region" description="Low complexity" evidence="1">
    <location>
        <begin position="359"/>
        <end position="371"/>
    </location>
</feature>
<dbReference type="AlphaFoldDB" id="A0A542XHJ5"/>
<feature type="compositionally biased region" description="Gly residues" evidence="1">
    <location>
        <begin position="409"/>
        <end position="433"/>
    </location>
</feature>
<reference evidence="2 3" key="1">
    <citation type="submission" date="2019-06" db="EMBL/GenBank/DDBJ databases">
        <title>Sequencing the genomes of 1000 actinobacteria strains.</title>
        <authorList>
            <person name="Klenk H.-P."/>
        </authorList>
    </citation>
    <scope>NUCLEOTIDE SEQUENCE [LARGE SCALE GENOMIC DNA]</scope>
    <source>
        <strain evidence="2 3">DSM 44819</strain>
    </source>
</reference>
<gene>
    <name evidence="2" type="ORF">FB564_0329</name>
</gene>
<dbReference type="Proteomes" id="UP000315983">
    <property type="component" value="Unassembled WGS sequence"/>
</dbReference>
<feature type="compositionally biased region" description="Gly residues" evidence="1">
    <location>
        <begin position="441"/>
        <end position="465"/>
    </location>
</feature>